<evidence type="ECO:0000259" key="8">
    <source>
        <dbReference type="Pfam" id="PF06271"/>
    </source>
</evidence>
<feature type="compositionally biased region" description="Pro residues" evidence="6">
    <location>
        <begin position="1"/>
        <end position="49"/>
    </location>
</feature>
<dbReference type="InterPro" id="IPR010432">
    <property type="entry name" value="RDD"/>
</dbReference>
<feature type="transmembrane region" description="Helical" evidence="7">
    <location>
        <begin position="90"/>
        <end position="113"/>
    </location>
</feature>
<comment type="caution">
    <text evidence="9">The sequence shown here is derived from an EMBL/GenBank/DDBJ whole genome shotgun (WGS) entry which is preliminary data.</text>
</comment>
<accession>A0ABT2M7Z0</accession>
<dbReference type="EMBL" id="JAODWD010000001">
    <property type="protein sequence ID" value="MCT7657270.1"/>
    <property type="molecule type" value="Genomic_DNA"/>
</dbReference>
<keyword evidence="10" id="KW-1185">Reference proteome</keyword>
<keyword evidence="4 7" id="KW-1133">Transmembrane helix</keyword>
<evidence type="ECO:0000313" key="10">
    <source>
        <dbReference type="Proteomes" id="UP001206639"/>
    </source>
</evidence>
<dbReference type="PANTHER" id="PTHR36115:SF6">
    <property type="entry name" value="PROLINE-RICH ANTIGEN HOMOLOG"/>
    <property type="match status" value="1"/>
</dbReference>
<feature type="compositionally biased region" description="Low complexity" evidence="6">
    <location>
        <begin position="50"/>
        <end position="60"/>
    </location>
</feature>
<evidence type="ECO:0000256" key="1">
    <source>
        <dbReference type="ARBA" id="ARBA00004651"/>
    </source>
</evidence>
<dbReference type="PANTHER" id="PTHR36115">
    <property type="entry name" value="PROLINE-RICH ANTIGEN HOMOLOG-RELATED"/>
    <property type="match status" value="1"/>
</dbReference>
<dbReference type="RefSeq" id="WP_260991332.1">
    <property type="nucleotide sequence ID" value="NZ_JAODWD010000001.1"/>
</dbReference>
<dbReference type="Pfam" id="PF06271">
    <property type="entry name" value="RDD"/>
    <property type="match status" value="1"/>
</dbReference>
<comment type="subcellular location">
    <subcellularLocation>
        <location evidence="1">Cell membrane</location>
        <topology evidence="1">Multi-pass membrane protein</topology>
    </subcellularLocation>
</comment>
<keyword evidence="2" id="KW-1003">Cell membrane</keyword>
<protein>
    <submittedName>
        <fullName evidence="9">RDD family protein</fullName>
    </submittedName>
</protein>
<feature type="domain" description="RDD" evidence="8">
    <location>
        <begin position="83"/>
        <end position="232"/>
    </location>
</feature>
<name>A0ABT2M7Z0_9MYCO</name>
<feature type="region of interest" description="Disordered" evidence="6">
    <location>
        <begin position="1"/>
        <end position="75"/>
    </location>
</feature>
<gene>
    <name evidence="9" type="ORF">N4S67_02390</name>
</gene>
<evidence type="ECO:0000256" key="6">
    <source>
        <dbReference type="SAM" id="MobiDB-lite"/>
    </source>
</evidence>
<feature type="transmembrane region" description="Helical" evidence="7">
    <location>
        <begin position="134"/>
        <end position="155"/>
    </location>
</feature>
<feature type="compositionally biased region" description="Gly residues" evidence="6">
    <location>
        <begin position="61"/>
        <end position="70"/>
    </location>
</feature>
<dbReference type="InterPro" id="IPR051791">
    <property type="entry name" value="Pra-immunoreactive"/>
</dbReference>
<proteinExistence type="predicted"/>
<evidence type="ECO:0000256" key="5">
    <source>
        <dbReference type="ARBA" id="ARBA00023136"/>
    </source>
</evidence>
<keyword evidence="5 7" id="KW-0472">Membrane</keyword>
<feature type="transmembrane region" description="Helical" evidence="7">
    <location>
        <begin position="196"/>
        <end position="219"/>
    </location>
</feature>
<organism evidence="9 10">
    <name type="scientific">Mycobacterium deserti</name>
    <dbReference type="NCBI Taxonomy" id="2978347"/>
    <lineage>
        <taxon>Bacteria</taxon>
        <taxon>Bacillati</taxon>
        <taxon>Actinomycetota</taxon>
        <taxon>Actinomycetes</taxon>
        <taxon>Mycobacteriales</taxon>
        <taxon>Mycobacteriaceae</taxon>
        <taxon>Mycobacterium</taxon>
    </lineage>
</organism>
<evidence type="ECO:0000256" key="4">
    <source>
        <dbReference type="ARBA" id="ARBA00022989"/>
    </source>
</evidence>
<evidence type="ECO:0000256" key="7">
    <source>
        <dbReference type="SAM" id="Phobius"/>
    </source>
</evidence>
<dbReference type="Proteomes" id="UP001206639">
    <property type="component" value="Unassembled WGS sequence"/>
</dbReference>
<reference evidence="10" key="1">
    <citation type="submission" date="2023-07" db="EMBL/GenBank/DDBJ databases">
        <authorList>
            <person name="Deng Y."/>
            <person name="Zhang Y.-Q."/>
        </authorList>
    </citation>
    <scope>NUCLEOTIDE SEQUENCE [LARGE SCALE GENOMIC DNA]</scope>
    <source>
        <strain evidence="10">CPCC 205710</strain>
    </source>
</reference>
<sequence length="257" mass="27441">MTDQPPPPQGNYPPPPQGGYPPPPPGGYPPPPSQGGYPPPPPQNAPGYPPQSGGYPPQQHGGYGPQGGGFPPSQVPALPQDAYTPWFTRVLAYLIDAVPILILLGITYGIAFGTADNNCTSDADGYGVYCSSDFSAIGVILLALGHLLALAYWIWNLGYKQGKTGSSIGKSIMKFKIVNEKDGQPVGFGMSIVRELIYWVGAGVCLGIVWLVAVLFPLWDSKRQTLVDKILNHVALPLDRQGLNPQPLPPQPQQPQQ</sequence>
<evidence type="ECO:0000313" key="9">
    <source>
        <dbReference type="EMBL" id="MCT7657270.1"/>
    </source>
</evidence>
<evidence type="ECO:0000256" key="3">
    <source>
        <dbReference type="ARBA" id="ARBA00022692"/>
    </source>
</evidence>
<keyword evidence="3 7" id="KW-0812">Transmembrane</keyword>
<evidence type="ECO:0000256" key="2">
    <source>
        <dbReference type="ARBA" id="ARBA00022475"/>
    </source>
</evidence>